<feature type="region of interest" description="Disordered" evidence="1">
    <location>
        <begin position="53"/>
        <end position="99"/>
    </location>
</feature>
<sequence>MHMCQHIIKSAFLPRPLSRSTCTHCPHGLGVKTLCEDSRAGILEIMTLAKKHHPRNGVRRTPVSIKTTEMTSRGAVESSKDKKRGSFPSTSISSTRYSCARNPPCGEFLPSAITFFKLEGQSSTCFSSGKPCGRDTRALQGWLEE</sequence>
<dbReference type="AlphaFoldDB" id="A0A2L2T9M7"/>
<dbReference type="EMBL" id="LN649229">
    <property type="protein sequence ID" value="CEI66559.1"/>
    <property type="molecule type" value="Genomic_DNA"/>
</dbReference>
<evidence type="ECO:0000313" key="3">
    <source>
        <dbReference type="Proteomes" id="UP000245910"/>
    </source>
</evidence>
<name>A0A2L2T9M7_9HYPO</name>
<keyword evidence="3" id="KW-1185">Reference proteome</keyword>
<accession>A0A2L2T9M7</accession>
<protein>
    <submittedName>
        <fullName evidence="2">Uncharacterized protein</fullName>
    </submittedName>
</protein>
<evidence type="ECO:0000313" key="2">
    <source>
        <dbReference type="EMBL" id="CEI66559.1"/>
    </source>
</evidence>
<organism evidence="2 3">
    <name type="scientific">Fusarium venenatum</name>
    <dbReference type="NCBI Taxonomy" id="56646"/>
    <lineage>
        <taxon>Eukaryota</taxon>
        <taxon>Fungi</taxon>
        <taxon>Dikarya</taxon>
        <taxon>Ascomycota</taxon>
        <taxon>Pezizomycotina</taxon>
        <taxon>Sordariomycetes</taxon>
        <taxon>Hypocreomycetidae</taxon>
        <taxon>Hypocreales</taxon>
        <taxon>Nectriaceae</taxon>
        <taxon>Fusarium</taxon>
    </lineage>
</organism>
<feature type="compositionally biased region" description="Polar residues" evidence="1">
    <location>
        <begin position="87"/>
        <end position="97"/>
    </location>
</feature>
<evidence type="ECO:0000256" key="1">
    <source>
        <dbReference type="SAM" id="MobiDB-lite"/>
    </source>
</evidence>
<reference evidence="3" key="1">
    <citation type="submission" date="2014-10" db="EMBL/GenBank/DDBJ databases">
        <authorList>
            <person name="King R."/>
        </authorList>
    </citation>
    <scope>NUCLEOTIDE SEQUENCE [LARGE SCALE GENOMIC DNA]</scope>
    <source>
        <strain evidence="3">A3/5</strain>
    </source>
</reference>
<dbReference type="Proteomes" id="UP000245910">
    <property type="component" value="Chromosome I"/>
</dbReference>
<proteinExistence type="predicted"/>